<dbReference type="Pfam" id="PF25426">
    <property type="entry name" value="AAA_lid_BCS1"/>
    <property type="match status" value="1"/>
</dbReference>
<dbReference type="AlphaFoldDB" id="A0A6A6EUH8"/>
<dbReference type="OrthoDB" id="10251412at2759"/>
<feature type="non-terminal residue" evidence="4">
    <location>
        <position position="1"/>
    </location>
</feature>
<evidence type="ECO:0000313" key="5">
    <source>
        <dbReference type="Proteomes" id="UP000800200"/>
    </source>
</evidence>
<protein>
    <recommendedName>
        <fullName evidence="3">Mitochondrial chaperone BCS1-like ATPase lid domain-containing protein</fullName>
    </recommendedName>
</protein>
<dbReference type="EMBL" id="ML994611">
    <property type="protein sequence ID" value="KAF2194663.1"/>
    <property type="molecule type" value="Genomic_DNA"/>
</dbReference>
<dbReference type="InterPro" id="IPR057495">
    <property type="entry name" value="AAA_lid_BCS1"/>
</dbReference>
<dbReference type="Proteomes" id="UP000800200">
    <property type="component" value="Unassembled WGS sequence"/>
</dbReference>
<keyword evidence="5" id="KW-1185">Reference proteome</keyword>
<accession>A0A6A6EUH8</accession>
<evidence type="ECO:0000256" key="2">
    <source>
        <dbReference type="ARBA" id="ARBA00022840"/>
    </source>
</evidence>
<keyword evidence="1" id="KW-0547">Nucleotide-binding</keyword>
<reference evidence="4" key="1">
    <citation type="journal article" date="2020" name="Stud. Mycol.">
        <title>101 Dothideomycetes genomes: a test case for predicting lifestyles and emergence of pathogens.</title>
        <authorList>
            <person name="Haridas S."/>
            <person name="Albert R."/>
            <person name="Binder M."/>
            <person name="Bloem J."/>
            <person name="Labutti K."/>
            <person name="Salamov A."/>
            <person name="Andreopoulos B."/>
            <person name="Baker S."/>
            <person name="Barry K."/>
            <person name="Bills G."/>
            <person name="Bluhm B."/>
            <person name="Cannon C."/>
            <person name="Castanera R."/>
            <person name="Culley D."/>
            <person name="Daum C."/>
            <person name="Ezra D."/>
            <person name="Gonzalez J."/>
            <person name="Henrissat B."/>
            <person name="Kuo A."/>
            <person name="Liang C."/>
            <person name="Lipzen A."/>
            <person name="Lutzoni F."/>
            <person name="Magnuson J."/>
            <person name="Mondo S."/>
            <person name="Nolan M."/>
            <person name="Ohm R."/>
            <person name="Pangilinan J."/>
            <person name="Park H.-J."/>
            <person name="Ramirez L."/>
            <person name="Alfaro M."/>
            <person name="Sun H."/>
            <person name="Tritt A."/>
            <person name="Yoshinaga Y."/>
            <person name="Zwiers L.-H."/>
            <person name="Turgeon B."/>
            <person name="Goodwin S."/>
            <person name="Spatafora J."/>
            <person name="Crous P."/>
            <person name="Grigoriev I."/>
        </authorList>
    </citation>
    <scope>NUCLEOTIDE SEQUENCE</scope>
    <source>
        <strain evidence="4">CBS 207.26</strain>
    </source>
</reference>
<evidence type="ECO:0000256" key="1">
    <source>
        <dbReference type="ARBA" id="ARBA00022741"/>
    </source>
</evidence>
<proteinExistence type="predicted"/>
<evidence type="ECO:0000259" key="3">
    <source>
        <dbReference type="Pfam" id="PF25426"/>
    </source>
</evidence>
<organism evidence="4 5">
    <name type="scientific">Zopfia rhizophila CBS 207.26</name>
    <dbReference type="NCBI Taxonomy" id="1314779"/>
    <lineage>
        <taxon>Eukaryota</taxon>
        <taxon>Fungi</taxon>
        <taxon>Dikarya</taxon>
        <taxon>Ascomycota</taxon>
        <taxon>Pezizomycotina</taxon>
        <taxon>Dothideomycetes</taxon>
        <taxon>Dothideomycetes incertae sedis</taxon>
        <taxon>Zopfiaceae</taxon>
        <taxon>Zopfia</taxon>
    </lineage>
</organism>
<sequence length="66" mass="7529">KLAQEFAAKVPKLEFSPAKIMSYLLVNKQSPLNAIAGVDTWVKKIREKRMKFTRTNSWTLGDNDGF</sequence>
<gene>
    <name evidence="4" type="ORF">K469DRAFT_547528</name>
</gene>
<feature type="domain" description="Mitochondrial chaperone BCS1-like ATPase lid" evidence="3">
    <location>
        <begin position="1"/>
        <end position="39"/>
    </location>
</feature>
<dbReference type="GO" id="GO:0005524">
    <property type="term" value="F:ATP binding"/>
    <property type="evidence" value="ECO:0007669"/>
    <property type="project" value="UniProtKB-KW"/>
</dbReference>
<keyword evidence="2" id="KW-0067">ATP-binding</keyword>
<name>A0A6A6EUH8_9PEZI</name>
<evidence type="ECO:0000313" key="4">
    <source>
        <dbReference type="EMBL" id="KAF2194663.1"/>
    </source>
</evidence>